<keyword evidence="2" id="KW-1185">Reference proteome</keyword>
<organism evidence="1 2">
    <name type="scientific">Sulfitobacter delicatus</name>
    <dbReference type="NCBI Taxonomy" id="218672"/>
    <lineage>
        <taxon>Bacteria</taxon>
        <taxon>Pseudomonadati</taxon>
        <taxon>Pseudomonadota</taxon>
        <taxon>Alphaproteobacteria</taxon>
        <taxon>Rhodobacterales</taxon>
        <taxon>Roseobacteraceae</taxon>
        <taxon>Sulfitobacter</taxon>
    </lineage>
</organism>
<dbReference type="AlphaFoldDB" id="A0A1G7S381"/>
<dbReference type="EMBL" id="FNBP01000005">
    <property type="protein sequence ID" value="SDG17443.1"/>
    <property type="molecule type" value="Genomic_DNA"/>
</dbReference>
<sequence length="186" mass="19793">MTDGMARVKSIVFAGQGAHDVGMKQILNRLPRPALWLSLAALGAAACAPLNTYYKPGANVAQVSRATTACEVQALRDVPVSTQVRREPPRYIPPRQICDANNNCVTKGGFYVPGELVTFDPNVALRKRVETQCMADRGFAPVSIPACPASVARAAPARATTTLPALNENSCVIRNDGGSFQIVTRG</sequence>
<name>A0A1G7S381_9RHOB</name>
<protein>
    <submittedName>
        <fullName evidence="1">Uncharacterized protein</fullName>
    </submittedName>
</protein>
<dbReference type="Proteomes" id="UP000199399">
    <property type="component" value="Unassembled WGS sequence"/>
</dbReference>
<proteinExistence type="predicted"/>
<accession>A0A1G7S381</accession>
<reference evidence="2" key="1">
    <citation type="submission" date="2016-10" db="EMBL/GenBank/DDBJ databases">
        <authorList>
            <person name="Varghese N."/>
            <person name="Submissions S."/>
        </authorList>
    </citation>
    <scope>NUCLEOTIDE SEQUENCE [LARGE SCALE GENOMIC DNA]</scope>
    <source>
        <strain evidence="2">DSM 16477</strain>
    </source>
</reference>
<gene>
    <name evidence="1" type="ORF">SAMN04489759_10577</name>
</gene>
<dbReference type="STRING" id="218672.SAMN04489759_10577"/>
<evidence type="ECO:0000313" key="2">
    <source>
        <dbReference type="Proteomes" id="UP000199399"/>
    </source>
</evidence>
<evidence type="ECO:0000313" key="1">
    <source>
        <dbReference type="EMBL" id="SDG17443.1"/>
    </source>
</evidence>